<dbReference type="AlphaFoldDB" id="A0A3E0E823"/>
<keyword evidence="2" id="KW-1185">Reference proteome</keyword>
<dbReference type="EMBL" id="QUNF01000001">
    <property type="protein sequence ID" value="REG94392.1"/>
    <property type="molecule type" value="Genomic_DNA"/>
</dbReference>
<sequence>MIIRNDDSVHIFFDLADGRTATARQADDVPIVIGRGSVIA</sequence>
<accession>A0A3E0E823</accession>
<evidence type="ECO:0000313" key="2">
    <source>
        <dbReference type="Proteomes" id="UP000256405"/>
    </source>
</evidence>
<proteinExistence type="predicted"/>
<gene>
    <name evidence="1" type="ORF">C8N25_101219</name>
</gene>
<evidence type="ECO:0000313" key="1">
    <source>
        <dbReference type="EMBL" id="REG94392.1"/>
    </source>
</evidence>
<comment type="caution">
    <text evidence="1">The sequence shown here is derived from an EMBL/GenBank/DDBJ whole genome shotgun (WGS) entry which is preliminary data.</text>
</comment>
<reference evidence="1 2" key="1">
    <citation type="submission" date="2018-08" db="EMBL/GenBank/DDBJ databases">
        <title>Genomic Encyclopedia of Archaeal and Bacterial Type Strains, Phase II (KMG-II): from individual species to whole genera.</title>
        <authorList>
            <person name="Goeker M."/>
        </authorList>
    </citation>
    <scope>NUCLEOTIDE SEQUENCE [LARGE SCALE GENOMIC DNA]</scope>
    <source>
        <strain evidence="1 2">DSM 15986</strain>
    </source>
</reference>
<organism evidence="1 2">
    <name type="scientific">Algoriphagus antarcticus</name>
    <dbReference type="NCBI Taxonomy" id="238540"/>
    <lineage>
        <taxon>Bacteria</taxon>
        <taxon>Pseudomonadati</taxon>
        <taxon>Bacteroidota</taxon>
        <taxon>Cytophagia</taxon>
        <taxon>Cytophagales</taxon>
        <taxon>Cyclobacteriaceae</taxon>
        <taxon>Algoriphagus</taxon>
    </lineage>
</organism>
<name>A0A3E0E823_9BACT</name>
<dbReference type="Proteomes" id="UP000256405">
    <property type="component" value="Unassembled WGS sequence"/>
</dbReference>
<protein>
    <submittedName>
        <fullName evidence="1">Uncharacterized protein</fullName>
    </submittedName>
</protein>